<evidence type="ECO:0000313" key="4">
    <source>
        <dbReference type="EMBL" id="PWJ78671.1"/>
    </source>
</evidence>
<evidence type="ECO:0000256" key="2">
    <source>
        <dbReference type="SAM" id="Phobius"/>
    </source>
</evidence>
<dbReference type="RefSeq" id="WP_109624126.1">
    <property type="nucleotide sequence ID" value="NZ_JANKBI010000001.1"/>
</dbReference>
<name>A0AB73T913_9FIRM</name>
<feature type="compositionally biased region" description="Polar residues" evidence="1">
    <location>
        <begin position="82"/>
        <end position="91"/>
    </location>
</feature>
<gene>
    <name evidence="4" type="ORF">C7383_10139</name>
</gene>
<feature type="domain" description="SH3b" evidence="3">
    <location>
        <begin position="147"/>
        <end position="194"/>
    </location>
</feature>
<feature type="transmembrane region" description="Helical" evidence="2">
    <location>
        <begin position="12"/>
        <end position="35"/>
    </location>
</feature>
<dbReference type="Gene3D" id="2.30.30.40">
    <property type="entry name" value="SH3 Domains"/>
    <property type="match status" value="1"/>
</dbReference>
<sequence length="197" mass="22043">MKEFKEWLSDNLRYFMLGLAVIILLVLIFLGFRLIKNITSEPAAKTGRETETSKETESETQQETKTEKNTEKETESEKEQPTPDSRQTSETEPAETEEVQTQAPVTEAPQTEVAQTEAPQTEAPQTDPPQTEADIPPEPVYITTNGAVYIREAPSYEGEILGVLEAGQTVEFLEDAQGWYKVNADGLIGYVGARFFY</sequence>
<dbReference type="InterPro" id="IPR003646">
    <property type="entry name" value="SH3-like_bac-type"/>
</dbReference>
<protein>
    <submittedName>
        <fullName evidence="4">SH3 domain-containing protein</fullName>
    </submittedName>
</protein>
<evidence type="ECO:0000259" key="3">
    <source>
        <dbReference type="Pfam" id="PF08239"/>
    </source>
</evidence>
<organism evidence="4 5">
    <name type="scientific">Murimonas intestini</name>
    <dbReference type="NCBI Taxonomy" id="1337051"/>
    <lineage>
        <taxon>Bacteria</taxon>
        <taxon>Bacillati</taxon>
        <taxon>Bacillota</taxon>
        <taxon>Clostridia</taxon>
        <taxon>Lachnospirales</taxon>
        <taxon>Lachnospiraceae</taxon>
        <taxon>Murimonas</taxon>
    </lineage>
</organism>
<keyword evidence="2" id="KW-0472">Membrane</keyword>
<feature type="compositionally biased region" description="Polar residues" evidence="1">
    <location>
        <begin position="99"/>
        <end position="124"/>
    </location>
</feature>
<proteinExistence type="predicted"/>
<dbReference type="Pfam" id="PF08239">
    <property type="entry name" value="SH3_3"/>
    <property type="match status" value="1"/>
</dbReference>
<feature type="region of interest" description="Disordered" evidence="1">
    <location>
        <begin position="43"/>
        <end position="138"/>
    </location>
</feature>
<reference evidence="4 5" key="1">
    <citation type="submission" date="2018-05" db="EMBL/GenBank/DDBJ databases">
        <authorList>
            <person name="Goeker M."/>
            <person name="Huntemann M."/>
            <person name="Clum A."/>
            <person name="Pillay M."/>
            <person name="Palaniappan K."/>
            <person name="Varghese N."/>
            <person name="Mikhailova N."/>
            <person name="Stamatis D."/>
            <person name="Reddy T."/>
            <person name="Daum C."/>
            <person name="Shapiro N."/>
            <person name="Ivanova N."/>
            <person name="Kyrpides N."/>
            <person name="Woyke T."/>
        </authorList>
    </citation>
    <scope>NUCLEOTIDE SEQUENCE [LARGE SCALE GENOMIC DNA]</scope>
    <source>
        <strain evidence="4 5">DSM 26524</strain>
    </source>
</reference>
<evidence type="ECO:0000256" key="1">
    <source>
        <dbReference type="SAM" id="MobiDB-lite"/>
    </source>
</evidence>
<keyword evidence="2" id="KW-1133">Transmembrane helix</keyword>
<feature type="compositionally biased region" description="Basic and acidic residues" evidence="1">
    <location>
        <begin position="46"/>
        <end position="81"/>
    </location>
</feature>
<evidence type="ECO:0000313" key="5">
    <source>
        <dbReference type="Proteomes" id="UP000245412"/>
    </source>
</evidence>
<dbReference type="Proteomes" id="UP000245412">
    <property type="component" value="Unassembled WGS sequence"/>
</dbReference>
<keyword evidence="5" id="KW-1185">Reference proteome</keyword>
<dbReference type="EMBL" id="QGGY01000001">
    <property type="protein sequence ID" value="PWJ78671.1"/>
    <property type="molecule type" value="Genomic_DNA"/>
</dbReference>
<dbReference type="AlphaFoldDB" id="A0AB73T913"/>
<comment type="caution">
    <text evidence="4">The sequence shown here is derived from an EMBL/GenBank/DDBJ whole genome shotgun (WGS) entry which is preliminary data.</text>
</comment>
<keyword evidence="2" id="KW-0812">Transmembrane</keyword>
<accession>A0AB73T913</accession>